<reference evidence="1" key="1">
    <citation type="submission" date="2020-10" db="EMBL/GenBank/DDBJ databases">
        <authorList>
            <person name="Gilroy R."/>
        </authorList>
    </citation>
    <scope>NUCLEOTIDE SEQUENCE</scope>
    <source>
        <strain evidence="1">ChiGjej2B2-16831</strain>
    </source>
</reference>
<dbReference type="Proteomes" id="UP000824128">
    <property type="component" value="Unassembled WGS sequence"/>
</dbReference>
<gene>
    <name evidence="1" type="ORF">IAD24_05040</name>
</gene>
<comment type="caution">
    <text evidence="1">The sequence shown here is derived from an EMBL/GenBank/DDBJ whole genome shotgun (WGS) entry which is preliminary data.</text>
</comment>
<accession>A0A9D1SSV3</accession>
<dbReference type="AlphaFoldDB" id="A0A9D1SSV3"/>
<dbReference type="EMBL" id="DVNZ01000160">
    <property type="protein sequence ID" value="HIU94508.1"/>
    <property type="molecule type" value="Genomic_DNA"/>
</dbReference>
<protein>
    <submittedName>
        <fullName evidence="1">Uncharacterized protein</fullName>
    </submittedName>
</protein>
<name>A0A9D1SSV3_9FIRM</name>
<evidence type="ECO:0000313" key="2">
    <source>
        <dbReference type="Proteomes" id="UP000824128"/>
    </source>
</evidence>
<organism evidence="1 2">
    <name type="scientific">Candidatus Aphodomorpha intestinavium</name>
    <dbReference type="NCBI Taxonomy" id="2840672"/>
    <lineage>
        <taxon>Bacteria</taxon>
        <taxon>Bacillati</taxon>
        <taxon>Bacillota</taxon>
        <taxon>Clostridia</taxon>
        <taxon>Eubacteriales</taxon>
        <taxon>Candidatus Aphodomorpha</taxon>
    </lineage>
</organism>
<proteinExistence type="predicted"/>
<reference evidence="1" key="2">
    <citation type="journal article" date="2021" name="PeerJ">
        <title>Extensive microbial diversity within the chicken gut microbiome revealed by metagenomics and culture.</title>
        <authorList>
            <person name="Gilroy R."/>
            <person name="Ravi A."/>
            <person name="Getino M."/>
            <person name="Pursley I."/>
            <person name="Horton D.L."/>
            <person name="Alikhan N.F."/>
            <person name="Baker D."/>
            <person name="Gharbi K."/>
            <person name="Hall N."/>
            <person name="Watson M."/>
            <person name="Adriaenssens E.M."/>
            <person name="Foster-Nyarko E."/>
            <person name="Jarju S."/>
            <person name="Secka A."/>
            <person name="Antonio M."/>
            <person name="Oren A."/>
            <person name="Chaudhuri R.R."/>
            <person name="La Ragione R."/>
            <person name="Hildebrand F."/>
            <person name="Pallen M.J."/>
        </authorList>
    </citation>
    <scope>NUCLEOTIDE SEQUENCE</scope>
    <source>
        <strain evidence="1">ChiGjej2B2-16831</strain>
    </source>
</reference>
<evidence type="ECO:0000313" key="1">
    <source>
        <dbReference type="EMBL" id="HIU94508.1"/>
    </source>
</evidence>
<sequence>MAYQPTGVQTMFPVYLQRMAAAGQTRESYDIAVAHNEANLNQNLETLYRKLLEIEEYLAGAAQ</sequence>